<dbReference type="PROSITE" id="PS50930">
    <property type="entry name" value="HTH_LYTTR"/>
    <property type="match status" value="1"/>
</dbReference>
<dbReference type="InterPro" id="IPR046947">
    <property type="entry name" value="LytR-like"/>
</dbReference>
<dbReference type="SMART" id="SM00850">
    <property type="entry name" value="LytTR"/>
    <property type="match status" value="1"/>
</dbReference>
<dbReference type="Proteomes" id="UP000609064">
    <property type="component" value="Unassembled WGS sequence"/>
</dbReference>
<organism evidence="4 5">
    <name type="scientific">Emticicia aquatilis</name>
    <dbReference type="NCBI Taxonomy" id="1537369"/>
    <lineage>
        <taxon>Bacteria</taxon>
        <taxon>Pseudomonadati</taxon>
        <taxon>Bacteroidota</taxon>
        <taxon>Cytophagia</taxon>
        <taxon>Cytophagales</taxon>
        <taxon>Leadbetterellaceae</taxon>
        <taxon>Emticicia</taxon>
    </lineage>
</organism>
<dbReference type="AlphaFoldDB" id="A0A916YIN5"/>
<dbReference type="PROSITE" id="PS50110">
    <property type="entry name" value="RESPONSE_REGULATORY"/>
    <property type="match status" value="1"/>
</dbReference>
<gene>
    <name evidence="4" type="ORF">GCM10011514_08610</name>
</gene>
<dbReference type="SMART" id="SM00448">
    <property type="entry name" value="REC"/>
    <property type="match status" value="1"/>
</dbReference>
<accession>A0A916YIN5</accession>
<dbReference type="GO" id="GO:0000156">
    <property type="term" value="F:phosphorelay response regulator activity"/>
    <property type="evidence" value="ECO:0007669"/>
    <property type="project" value="InterPro"/>
</dbReference>
<evidence type="ECO:0000259" key="3">
    <source>
        <dbReference type="PROSITE" id="PS50930"/>
    </source>
</evidence>
<dbReference type="CDD" id="cd17534">
    <property type="entry name" value="REC_DC-like"/>
    <property type="match status" value="1"/>
</dbReference>
<evidence type="ECO:0008006" key="6">
    <source>
        <dbReference type="Google" id="ProtNLM"/>
    </source>
</evidence>
<evidence type="ECO:0000313" key="4">
    <source>
        <dbReference type="EMBL" id="GGD46880.1"/>
    </source>
</evidence>
<name>A0A916YIN5_9BACT</name>
<evidence type="ECO:0000259" key="2">
    <source>
        <dbReference type="PROSITE" id="PS50110"/>
    </source>
</evidence>
<dbReference type="InterPro" id="IPR007492">
    <property type="entry name" value="LytTR_DNA-bd_dom"/>
</dbReference>
<dbReference type="Gene3D" id="2.40.50.1020">
    <property type="entry name" value="LytTr DNA-binding domain"/>
    <property type="match status" value="1"/>
</dbReference>
<sequence length="243" mass="27890">MQIPLKILIVEDEMLIAANLAMQLENIGYEIVGIIPRGEDAINAIKTDRPDLVLMDINLKGELDGIETATQMQLYGSIPIIYLTANTDDAHFSRAKATNPYAFLSKPFKKLDLKHAIELAGEKILAEKSEPQTTTEKFVLDDRIFVRHNEVMVKIIIEDIYYLEADRNYCQVYAKGNTYLLVNTLKNMEDKLPPQQFQRIHRSYIVNLKHINEVAQNHITVDKTILPLSKELRKDLLNRLNMI</sequence>
<dbReference type="Pfam" id="PF04397">
    <property type="entry name" value="LytTR"/>
    <property type="match status" value="1"/>
</dbReference>
<feature type="modified residue" description="4-aspartylphosphate" evidence="1">
    <location>
        <position position="56"/>
    </location>
</feature>
<dbReference type="GO" id="GO:0003677">
    <property type="term" value="F:DNA binding"/>
    <property type="evidence" value="ECO:0007669"/>
    <property type="project" value="InterPro"/>
</dbReference>
<dbReference type="RefSeq" id="WP_188764809.1">
    <property type="nucleotide sequence ID" value="NZ_BMKK01000002.1"/>
</dbReference>
<dbReference type="Gene3D" id="3.40.50.2300">
    <property type="match status" value="1"/>
</dbReference>
<dbReference type="PANTHER" id="PTHR37299:SF1">
    <property type="entry name" value="STAGE 0 SPORULATION PROTEIN A HOMOLOG"/>
    <property type="match status" value="1"/>
</dbReference>
<feature type="domain" description="Response regulatory" evidence="2">
    <location>
        <begin position="6"/>
        <end position="121"/>
    </location>
</feature>
<dbReference type="EMBL" id="BMKK01000002">
    <property type="protein sequence ID" value="GGD46880.1"/>
    <property type="molecule type" value="Genomic_DNA"/>
</dbReference>
<dbReference type="InterPro" id="IPR001789">
    <property type="entry name" value="Sig_transdc_resp-reg_receiver"/>
</dbReference>
<protein>
    <recommendedName>
        <fullName evidence="6">DNA-binding response regulator</fullName>
    </recommendedName>
</protein>
<proteinExistence type="predicted"/>
<dbReference type="SUPFAM" id="SSF52172">
    <property type="entry name" value="CheY-like"/>
    <property type="match status" value="1"/>
</dbReference>
<dbReference type="InterPro" id="IPR011006">
    <property type="entry name" value="CheY-like_superfamily"/>
</dbReference>
<evidence type="ECO:0000256" key="1">
    <source>
        <dbReference type="PROSITE-ProRule" id="PRU00169"/>
    </source>
</evidence>
<comment type="caution">
    <text evidence="4">The sequence shown here is derived from an EMBL/GenBank/DDBJ whole genome shotgun (WGS) entry which is preliminary data.</text>
</comment>
<dbReference type="Pfam" id="PF00072">
    <property type="entry name" value="Response_reg"/>
    <property type="match status" value="1"/>
</dbReference>
<reference evidence="4" key="2">
    <citation type="submission" date="2020-09" db="EMBL/GenBank/DDBJ databases">
        <authorList>
            <person name="Sun Q."/>
            <person name="Zhou Y."/>
        </authorList>
    </citation>
    <scope>NUCLEOTIDE SEQUENCE</scope>
    <source>
        <strain evidence="4">CGMCC 1.15958</strain>
    </source>
</reference>
<evidence type="ECO:0000313" key="5">
    <source>
        <dbReference type="Proteomes" id="UP000609064"/>
    </source>
</evidence>
<feature type="domain" description="HTH LytTR-type" evidence="3">
    <location>
        <begin position="144"/>
        <end position="242"/>
    </location>
</feature>
<keyword evidence="5" id="KW-1185">Reference proteome</keyword>
<keyword evidence="1" id="KW-0597">Phosphoprotein</keyword>
<dbReference type="PANTHER" id="PTHR37299">
    <property type="entry name" value="TRANSCRIPTIONAL REGULATOR-RELATED"/>
    <property type="match status" value="1"/>
</dbReference>
<reference evidence="4" key="1">
    <citation type="journal article" date="2014" name="Int. J. Syst. Evol. Microbiol.">
        <title>Complete genome sequence of Corynebacterium casei LMG S-19264T (=DSM 44701T), isolated from a smear-ripened cheese.</title>
        <authorList>
            <consortium name="US DOE Joint Genome Institute (JGI-PGF)"/>
            <person name="Walter F."/>
            <person name="Albersmeier A."/>
            <person name="Kalinowski J."/>
            <person name="Ruckert C."/>
        </authorList>
    </citation>
    <scope>NUCLEOTIDE SEQUENCE</scope>
    <source>
        <strain evidence="4">CGMCC 1.15958</strain>
    </source>
</reference>